<keyword evidence="2" id="KW-0238">DNA-binding</keyword>
<dbReference type="NCBIfam" id="TIGR00254">
    <property type="entry name" value="GGDEF"/>
    <property type="match status" value="1"/>
</dbReference>
<dbReference type="PROSITE" id="PS50887">
    <property type="entry name" value="GGDEF"/>
    <property type="match status" value="1"/>
</dbReference>
<dbReference type="Pfam" id="PF13377">
    <property type="entry name" value="Peripla_BP_3"/>
    <property type="match status" value="1"/>
</dbReference>
<dbReference type="InterPro" id="IPR029787">
    <property type="entry name" value="Nucleotide_cyclase"/>
</dbReference>
<dbReference type="SUPFAM" id="SSF53822">
    <property type="entry name" value="Periplasmic binding protein-like I"/>
    <property type="match status" value="1"/>
</dbReference>
<keyword evidence="3" id="KW-0804">Transcription</keyword>
<name>A0A7C4PLB0_9CHLR</name>
<organism evidence="5">
    <name type="scientific">Anaerolinea thermolimosa</name>
    <dbReference type="NCBI Taxonomy" id="229919"/>
    <lineage>
        <taxon>Bacteria</taxon>
        <taxon>Bacillati</taxon>
        <taxon>Chloroflexota</taxon>
        <taxon>Anaerolineae</taxon>
        <taxon>Anaerolineales</taxon>
        <taxon>Anaerolineaceae</taxon>
        <taxon>Anaerolinea</taxon>
    </lineage>
</organism>
<dbReference type="InterPro" id="IPR000160">
    <property type="entry name" value="GGDEF_dom"/>
</dbReference>
<dbReference type="PANTHER" id="PTHR45138:SF9">
    <property type="entry name" value="DIGUANYLATE CYCLASE DGCM-RELATED"/>
    <property type="match status" value="1"/>
</dbReference>
<dbReference type="EMBL" id="DSYK01000391">
    <property type="protein sequence ID" value="HGS21766.1"/>
    <property type="molecule type" value="Genomic_DNA"/>
</dbReference>
<evidence type="ECO:0000256" key="1">
    <source>
        <dbReference type="ARBA" id="ARBA00023015"/>
    </source>
</evidence>
<dbReference type="PANTHER" id="PTHR45138">
    <property type="entry name" value="REGULATORY COMPONENTS OF SENSORY TRANSDUCTION SYSTEM"/>
    <property type="match status" value="1"/>
</dbReference>
<accession>A0A7C4PLB0</accession>
<evidence type="ECO:0000259" key="4">
    <source>
        <dbReference type="PROSITE" id="PS50887"/>
    </source>
</evidence>
<dbReference type="FunFam" id="3.30.70.270:FF:000001">
    <property type="entry name" value="Diguanylate cyclase domain protein"/>
    <property type="match status" value="1"/>
</dbReference>
<dbReference type="InterPro" id="IPR028082">
    <property type="entry name" value="Peripla_BP_I"/>
</dbReference>
<evidence type="ECO:0000313" key="5">
    <source>
        <dbReference type="EMBL" id="HGS21766.1"/>
    </source>
</evidence>
<dbReference type="InterPro" id="IPR046335">
    <property type="entry name" value="LacI/GalR-like_sensor"/>
</dbReference>
<reference evidence="5" key="1">
    <citation type="journal article" date="2020" name="mSystems">
        <title>Genome- and Community-Level Interaction Insights into Carbon Utilization and Element Cycling Functions of Hydrothermarchaeota in Hydrothermal Sediment.</title>
        <authorList>
            <person name="Zhou Z."/>
            <person name="Liu Y."/>
            <person name="Xu W."/>
            <person name="Pan J."/>
            <person name="Luo Z.H."/>
            <person name="Li M."/>
        </authorList>
    </citation>
    <scope>NUCLEOTIDE SEQUENCE [LARGE SCALE GENOMIC DNA]</scope>
    <source>
        <strain evidence="5">SpSt-573</strain>
    </source>
</reference>
<dbReference type="SMART" id="SM00267">
    <property type="entry name" value="GGDEF"/>
    <property type="match status" value="1"/>
</dbReference>
<evidence type="ECO:0000256" key="3">
    <source>
        <dbReference type="ARBA" id="ARBA00023163"/>
    </source>
</evidence>
<dbReference type="CDD" id="cd06267">
    <property type="entry name" value="PBP1_LacI_sugar_binding-like"/>
    <property type="match status" value="1"/>
</dbReference>
<dbReference type="SUPFAM" id="SSF55073">
    <property type="entry name" value="Nucleotide cyclase"/>
    <property type="match status" value="1"/>
</dbReference>
<dbReference type="Gene3D" id="3.40.50.2300">
    <property type="match status" value="2"/>
</dbReference>
<dbReference type="Gene3D" id="3.30.70.270">
    <property type="match status" value="1"/>
</dbReference>
<evidence type="ECO:0000256" key="2">
    <source>
        <dbReference type="ARBA" id="ARBA00023125"/>
    </source>
</evidence>
<dbReference type="InterPro" id="IPR050469">
    <property type="entry name" value="Diguanylate_Cyclase"/>
</dbReference>
<dbReference type="GO" id="GO:0052621">
    <property type="term" value="F:diguanylate cyclase activity"/>
    <property type="evidence" value="ECO:0007669"/>
    <property type="project" value="TreeGrafter"/>
</dbReference>
<feature type="domain" description="GGDEF" evidence="4">
    <location>
        <begin position="650"/>
        <end position="784"/>
    </location>
</feature>
<gene>
    <name evidence="5" type="ORF">ENT37_07840</name>
</gene>
<dbReference type="CDD" id="cd01949">
    <property type="entry name" value="GGDEF"/>
    <property type="match status" value="1"/>
</dbReference>
<comment type="caution">
    <text evidence="5">The sequence shown here is derived from an EMBL/GenBank/DDBJ whole genome shotgun (WGS) entry which is preliminary data.</text>
</comment>
<keyword evidence="1" id="KW-0805">Transcription regulation</keyword>
<sequence>MGVDPPPTRLSLEAPSVRALKPEMSVPLQAEIPPGQTKSQRRTIGFVIDGIFGQGGYQAELLKGVWDTAQAENLNLICFTGGPLRNLPDPDYDYQRNLVYTLATEQSVDGLILSSATIAYIVGKEEFSRYFNRLHSLPMINLGFPLEGIPNLLIDNATGTRQVVAHLIEAHGLRRIAYIRGPQINYEAEIRYAVYRQTLEDHGLAYDPDLVVEGDFRRQGGERAIRELVDERKASFEGLVAANDAMALGALMALRERGVLVPWQVRLAGYDDIEDAAHAFPSLTTVRQPIYSLGARAVLRLIQRMAGETLPGQELLPTELVIRGSCGCAPLQISSGELLTGREPLAPISAEEGRRQAVEQMLAALECPPALRERARTQARQLLDLILEETTPTDAALAGRLFTILERSLELPWHRAILALAGDFLAGADQGTFPAAQSPSFWLRLEWLVSEAEWLQLNTRQIREKYQKEREAEQLRRINQALGTAFNLSELMNALRRFLPGLGFHHCWVSLFETPNEPPEWVRLMLAYAREETSSAEAGQRYPARWLLPRPLLETSAEPLQLFVNALYFREKAFGFVVWGMDDPDQTIFEMIASQIGTALQGAWFVNQLRHAEAELRRQANTDALTGLFNRRHLFTLAEPMFDLALRHRRPFSVAMIDLDRFKLVNDRYGHPAGDRVLKAFAAFLQVSIRGTDLLGRYGGEEFLIIMPETPLEGAYQAVERLRRQIAESSFPAADQPIQLTASIGVAGIDYAQDADLPRLIEKADRALYRAKGNGRNQVAVYNPAEDQPPS</sequence>
<dbReference type="AlphaFoldDB" id="A0A7C4PLB0"/>
<dbReference type="InterPro" id="IPR043128">
    <property type="entry name" value="Rev_trsase/Diguanyl_cyclase"/>
</dbReference>
<dbReference type="GO" id="GO:0003677">
    <property type="term" value="F:DNA binding"/>
    <property type="evidence" value="ECO:0007669"/>
    <property type="project" value="UniProtKB-KW"/>
</dbReference>
<proteinExistence type="predicted"/>
<protein>
    <submittedName>
        <fullName evidence="5">GGDEF domain-containing protein</fullName>
    </submittedName>
</protein>
<dbReference type="Pfam" id="PF00990">
    <property type="entry name" value="GGDEF"/>
    <property type="match status" value="1"/>
</dbReference>